<keyword evidence="3" id="KW-1185">Reference proteome</keyword>
<protein>
    <submittedName>
        <fullName evidence="2">Protein SPT2-like isoform X2</fullName>
    </submittedName>
</protein>
<accession>A0AAD5AMJ0</accession>
<feature type="region of interest" description="Disordered" evidence="1">
    <location>
        <begin position="1"/>
        <end position="26"/>
    </location>
</feature>
<dbReference type="EMBL" id="MU551671">
    <property type="protein sequence ID" value="KAI5619022.1"/>
    <property type="molecule type" value="Genomic_DNA"/>
</dbReference>
<dbReference type="AlphaFoldDB" id="A0AAD5AMJ0"/>
<name>A0AAD5AMJ0_SILAS</name>
<sequence>MSKLKRRKTAADELKSEQQFKARDRKESLRITHAALQSRPECSSAGGRSSCWTSSALCEVEKLWMKTLQVLCPQSSSQASEDLSVPAFPQLSTALLLSLPLLSRGTEMAASQSTAHRAPSVRGTGTLTDLNVSGMETGPAPETADWYRSVLEQCVNVKQEQEL</sequence>
<feature type="compositionally biased region" description="Basic and acidic residues" evidence="1">
    <location>
        <begin position="9"/>
        <end position="26"/>
    </location>
</feature>
<evidence type="ECO:0000313" key="2">
    <source>
        <dbReference type="EMBL" id="KAI5619022.1"/>
    </source>
</evidence>
<evidence type="ECO:0000313" key="3">
    <source>
        <dbReference type="Proteomes" id="UP001205998"/>
    </source>
</evidence>
<reference evidence="2" key="1">
    <citation type="submission" date="2018-07" db="EMBL/GenBank/DDBJ databases">
        <title>Comparative genomics of catfishes provides insights into carnivory and benthic adaptation.</title>
        <authorList>
            <person name="Zhang Y."/>
            <person name="Wang D."/>
            <person name="Peng Z."/>
            <person name="Zheng S."/>
            <person name="Shao F."/>
            <person name="Tao W."/>
        </authorList>
    </citation>
    <scope>NUCLEOTIDE SEQUENCE</scope>
    <source>
        <strain evidence="2">Chongqing</strain>
    </source>
</reference>
<gene>
    <name evidence="2" type="ORF">C0J50_21415</name>
</gene>
<feature type="region of interest" description="Disordered" evidence="1">
    <location>
        <begin position="110"/>
        <end position="142"/>
    </location>
</feature>
<comment type="caution">
    <text evidence="2">The sequence shown here is derived from an EMBL/GenBank/DDBJ whole genome shotgun (WGS) entry which is preliminary data.</text>
</comment>
<organism evidence="2 3">
    <name type="scientific">Silurus asotus</name>
    <name type="common">Amur catfish</name>
    <name type="synonym">Parasilurus asotus</name>
    <dbReference type="NCBI Taxonomy" id="30991"/>
    <lineage>
        <taxon>Eukaryota</taxon>
        <taxon>Metazoa</taxon>
        <taxon>Chordata</taxon>
        <taxon>Craniata</taxon>
        <taxon>Vertebrata</taxon>
        <taxon>Euteleostomi</taxon>
        <taxon>Actinopterygii</taxon>
        <taxon>Neopterygii</taxon>
        <taxon>Teleostei</taxon>
        <taxon>Ostariophysi</taxon>
        <taxon>Siluriformes</taxon>
        <taxon>Siluridae</taxon>
        <taxon>Silurus</taxon>
    </lineage>
</organism>
<proteinExistence type="predicted"/>
<evidence type="ECO:0000256" key="1">
    <source>
        <dbReference type="SAM" id="MobiDB-lite"/>
    </source>
</evidence>
<dbReference type="Proteomes" id="UP001205998">
    <property type="component" value="Unassembled WGS sequence"/>
</dbReference>